<gene>
    <name evidence="2" type="ORF">F2Q69_00034214</name>
</gene>
<feature type="chain" id="PRO_5035839835" description="Secreted protein" evidence="1">
    <location>
        <begin position="18"/>
        <end position="173"/>
    </location>
</feature>
<dbReference type="EMBL" id="QGKX02000004">
    <property type="protein sequence ID" value="KAF3598380.1"/>
    <property type="molecule type" value="Genomic_DNA"/>
</dbReference>
<accession>A0A8S9SE92</accession>
<keyword evidence="1" id="KW-0732">Signal</keyword>
<evidence type="ECO:0000256" key="1">
    <source>
        <dbReference type="SAM" id="SignalP"/>
    </source>
</evidence>
<protein>
    <recommendedName>
        <fullName evidence="4">Secreted protein</fullName>
    </recommendedName>
</protein>
<name>A0A8S9SE92_BRACR</name>
<reference evidence="2" key="1">
    <citation type="submission" date="2019-12" db="EMBL/GenBank/DDBJ databases">
        <title>Genome sequencing and annotation of Brassica cretica.</title>
        <authorList>
            <person name="Studholme D.J."/>
            <person name="Sarris P."/>
        </authorList>
    </citation>
    <scope>NUCLEOTIDE SEQUENCE</scope>
    <source>
        <strain evidence="2">PFS-109/04</strain>
        <tissue evidence="2">Leaf</tissue>
    </source>
</reference>
<proteinExistence type="predicted"/>
<comment type="caution">
    <text evidence="2">The sequence shown here is derived from an EMBL/GenBank/DDBJ whole genome shotgun (WGS) entry which is preliminary data.</text>
</comment>
<feature type="signal peptide" evidence="1">
    <location>
        <begin position="1"/>
        <end position="17"/>
    </location>
</feature>
<evidence type="ECO:0000313" key="2">
    <source>
        <dbReference type="EMBL" id="KAF3598380.1"/>
    </source>
</evidence>
<dbReference type="AlphaFoldDB" id="A0A8S9SE92"/>
<sequence>MLLLPLCISGLSLVSLGKFTDFGCRLRLLRCEIPDGEERIFRGFEGSDGVGYGGGRGGEATERRLAETEGNRDVMKPFLFAGLFFGAFQPVSGSPTGPCFRRRAFSWWFAGFASGVLVFSSGDGRPAFFSRHPSLVLTAVLHRGSPGFFDRRFSQLHRSTISPLFPSDRFIFP</sequence>
<evidence type="ECO:0008006" key="4">
    <source>
        <dbReference type="Google" id="ProtNLM"/>
    </source>
</evidence>
<organism evidence="2 3">
    <name type="scientific">Brassica cretica</name>
    <name type="common">Mustard</name>
    <dbReference type="NCBI Taxonomy" id="69181"/>
    <lineage>
        <taxon>Eukaryota</taxon>
        <taxon>Viridiplantae</taxon>
        <taxon>Streptophyta</taxon>
        <taxon>Embryophyta</taxon>
        <taxon>Tracheophyta</taxon>
        <taxon>Spermatophyta</taxon>
        <taxon>Magnoliopsida</taxon>
        <taxon>eudicotyledons</taxon>
        <taxon>Gunneridae</taxon>
        <taxon>Pentapetalae</taxon>
        <taxon>rosids</taxon>
        <taxon>malvids</taxon>
        <taxon>Brassicales</taxon>
        <taxon>Brassicaceae</taxon>
        <taxon>Brassiceae</taxon>
        <taxon>Brassica</taxon>
    </lineage>
</organism>
<dbReference type="Proteomes" id="UP000712600">
    <property type="component" value="Unassembled WGS sequence"/>
</dbReference>
<evidence type="ECO:0000313" key="3">
    <source>
        <dbReference type="Proteomes" id="UP000712600"/>
    </source>
</evidence>